<evidence type="ECO:0000313" key="2">
    <source>
        <dbReference type="Proteomes" id="UP001524586"/>
    </source>
</evidence>
<evidence type="ECO:0000313" key="1">
    <source>
        <dbReference type="EMBL" id="MCQ8127688.1"/>
    </source>
</evidence>
<keyword evidence="2" id="KW-1185">Reference proteome</keyword>
<evidence type="ECO:0008006" key="3">
    <source>
        <dbReference type="Google" id="ProtNLM"/>
    </source>
</evidence>
<gene>
    <name evidence="1" type="ORF">NP596_04370</name>
</gene>
<name>A0ABT1U1I8_9GAMM</name>
<dbReference type="RefSeq" id="WP_256614032.1">
    <property type="nucleotide sequence ID" value="NZ_JANIBK010000013.1"/>
</dbReference>
<comment type="caution">
    <text evidence="1">The sequence shown here is derived from an EMBL/GenBank/DDBJ whole genome shotgun (WGS) entry which is preliminary data.</text>
</comment>
<accession>A0ABT1U1I8</accession>
<reference evidence="1 2" key="1">
    <citation type="submission" date="2022-07" db="EMBL/GenBank/DDBJ databases">
        <title>Methylomonas rivi sp. nov., Methylomonas rosea sp. nov., Methylomonas aureus sp. nov. and Methylomonas subterranea sp. nov., four novel methanotrophs isolated from a freshwater creek and the deep terrestrial subsurface.</title>
        <authorList>
            <person name="Abin C."/>
            <person name="Sankaranarayanan K."/>
            <person name="Garner C."/>
            <person name="Sindelar R."/>
            <person name="Kotary K."/>
            <person name="Garner R."/>
            <person name="Barclay S."/>
            <person name="Lawson P."/>
            <person name="Krumholz L."/>
        </authorList>
    </citation>
    <scope>NUCLEOTIDE SEQUENCE [LARGE SCALE GENOMIC DNA]</scope>
    <source>
        <strain evidence="1 2">WSC-6</strain>
    </source>
</reference>
<dbReference type="Proteomes" id="UP001524586">
    <property type="component" value="Unassembled WGS sequence"/>
</dbReference>
<sequence length="163" mass="18337">MIECIINQNARDAGAAIFPAMNWPILSLCNEYNVGILQIPCPEIRFLGPARKRQPGQSLRDALDTDAGRDCCRKISMDIVNRIEDYTDQGYRILAILGGNPKSPGCAIHCENSKLSPNSGVLMRELQDELRNRRIEIPFKGIRDADPELLARDIAWVREIFSI</sequence>
<protein>
    <recommendedName>
        <fullName evidence="3">DUF523 domain-containing protein</fullName>
    </recommendedName>
</protein>
<dbReference type="EMBL" id="JANIBK010000013">
    <property type="protein sequence ID" value="MCQ8127688.1"/>
    <property type="molecule type" value="Genomic_DNA"/>
</dbReference>
<organism evidence="1 2">
    <name type="scientific">Methylomonas rivi</name>
    <dbReference type="NCBI Taxonomy" id="2952226"/>
    <lineage>
        <taxon>Bacteria</taxon>
        <taxon>Pseudomonadati</taxon>
        <taxon>Pseudomonadota</taxon>
        <taxon>Gammaproteobacteria</taxon>
        <taxon>Methylococcales</taxon>
        <taxon>Methylococcaceae</taxon>
        <taxon>Methylomonas</taxon>
    </lineage>
</organism>
<proteinExistence type="predicted"/>